<comment type="catalytic activity">
    <reaction evidence="1">
        <text>L-aspartyl-tRNA(Asn) + L-glutamine + ATP + H2O = L-asparaginyl-tRNA(Asn) + L-glutamate + ADP + phosphate + 2 H(+)</text>
        <dbReference type="Rhea" id="RHEA:14513"/>
        <dbReference type="Rhea" id="RHEA-COMP:9674"/>
        <dbReference type="Rhea" id="RHEA-COMP:9677"/>
        <dbReference type="ChEBI" id="CHEBI:15377"/>
        <dbReference type="ChEBI" id="CHEBI:15378"/>
        <dbReference type="ChEBI" id="CHEBI:29985"/>
        <dbReference type="ChEBI" id="CHEBI:30616"/>
        <dbReference type="ChEBI" id="CHEBI:43474"/>
        <dbReference type="ChEBI" id="CHEBI:58359"/>
        <dbReference type="ChEBI" id="CHEBI:78515"/>
        <dbReference type="ChEBI" id="CHEBI:78516"/>
        <dbReference type="ChEBI" id="CHEBI:456216"/>
    </reaction>
</comment>
<dbReference type="GO" id="GO:0006412">
    <property type="term" value="P:translation"/>
    <property type="evidence" value="ECO:0007669"/>
    <property type="project" value="UniProtKB-UniRule"/>
</dbReference>
<reference evidence="2 3" key="1">
    <citation type="journal article" date="2012" name="J. Bacteriol.">
        <title>Genome Sequence of Fibrella aestuarina BUZ 2T, a Filamentous Marine Bacterium.</title>
        <authorList>
            <person name="Filippini M."/>
            <person name="Qi W."/>
            <person name="Blom J."/>
            <person name="Goesmann A."/>
            <person name="Smits T.H."/>
            <person name="Bagheri H.C."/>
        </authorList>
    </citation>
    <scope>NUCLEOTIDE SEQUENCE [LARGE SCALE GENOMIC DNA]</scope>
    <source>
        <strain evidence="3">BUZ 2T</strain>
    </source>
</reference>
<dbReference type="STRING" id="1166018.FAES_0242"/>
<dbReference type="EC" id="6.3.5.-" evidence="1"/>
<dbReference type="GO" id="GO:0005524">
    <property type="term" value="F:ATP binding"/>
    <property type="evidence" value="ECO:0007669"/>
    <property type="project" value="UniProtKB-KW"/>
</dbReference>
<dbReference type="Proteomes" id="UP000011058">
    <property type="component" value="Chromosome"/>
</dbReference>
<keyword evidence="2" id="KW-0808">Transferase</keyword>
<name>I0K2A3_9BACT</name>
<dbReference type="SUPFAM" id="SSF141000">
    <property type="entry name" value="Glu-tRNAGln amidotransferase C subunit"/>
    <property type="match status" value="1"/>
</dbReference>
<protein>
    <recommendedName>
        <fullName evidence="1">Aspartyl/glutamyl-tRNA(Asn/Gln) amidotransferase subunit C</fullName>
        <shortName evidence="1">Asp/Glu-ADT subunit C</shortName>
        <ecNumber evidence="1">6.3.5.-</ecNumber>
    </recommendedName>
</protein>
<keyword evidence="1" id="KW-0436">Ligase</keyword>
<keyword evidence="3" id="KW-1185">Reference proteome</keyword>
<dbReference type="eggNOG" id="COG0721">
    <property type="taxonomic scope" value="Bacteria"/>
</dbReference>
<organism evidence="2 3">
    <name type="scientific">Fibrella aestuarina BUZ 2</name>
    <dbReference type="NCBI Taxonomy" id="1166018"/>
    <lineage>
        <taxon>Bacteria</taxon>
        <taxon>Pseudomonadati</taxon>
        <taxon>Bacteroidota</taxon>
        <taxon>Cytophagia</taxon>
        <taxon>Cytophagales</taxon>
        <taxon>Spirosomataceae</taxon>
        <taxon>Fibrella</taxon>
    </lineage>
</organism>
<dbReference type="GO" id="GO:0050567">
    <property type="term" value="F:glutaminyl-tRNA synthase (glutamine-hydrolyzing) activity"/>
    <property type="evidence" value="ECO:0007669"/>
    <property type="project" value="UniProtKB-UniRule"/>
</dbReference>
<dbReference type="HOGENOM" id="CLU_105899_2_0_10"/>
<keyword evidence="1" id="KW-0547">Nucleotide-binding</keyword>
<dbReference type="Pfam" id="PF02686">
    <property type="entry name" value="GatC"/>
    <property type="match status" value="1"/>
</dbReference>
<evidence type="ECO:0000256" key="1">
    <source>
        <dbReference type="HAMAP-Rule" id="MF_00122"/>
    </source>
</evidence>
<dbReference type="PANTHER" id="PTHR15004">
    <property type="entry name" value="GLUTAMYL-TRNA(GLN) AMIDOTRANSFERASE SUBUNIT C, MITOCHONDRIAL"/>
    <property type="match status" value="1"/>
</dbReference>
<dbReference type="AlphaFoldDB" id="I0K2A3"/>
<dbReference type="Gene3D" id="1.10.20.60">
    <property type="entry name" value="Glu-tRNAGln amidotransferase C subunit, N-terminal domain"/>
    <property type="match status" value="1"/>
</dbReference>
<gene>
    <name evidence="1" type="primary">gatC</name>
    <name evidence="2" type="ORF">FAES_0242</name>
</gene>
<comment type="function">
    <text evidence="1">Allows the formation of correctly charged Asn-tRNA(Asn) or Gln-tRNA(Gln) through the transamidation of misacylated Asp-tRNA(Asn) or Glu-tRNA(Gln) in organisms which lack either or both of asparaginyl-tRNA or glutaminyl-tRNA synthetases. The reaction takes place in the presence of glutamine and ATP through an activated phospho-Asp-tRNA(Asn) or phospho-Glu-tRNA(Gln).</text>
</comment>
<proteinExistence type="inferred from homology"/>
<evidence type="ECO:0000313" key="3">
    <source>
        <dbReference type="Proteomes" id="UP000011058"/>
    </source>
</evidence>
<dbReference type="GO" id="GO:0016740">
    <property type="term" value="F:transferase activity"/>
    <property type="evidence" value="ECO:0007669"/>
    <property type="project" value="UniProtKB-KW"/>
</dbReference>
<dbReference type="PATRIC" id="fig|1166018.3.peg.247"/>
<sequence length="104" mass="11855">MTINNIYLMKVDTETLHKIAHLARLEVRPEEEAALLNSLNSVLDWMEQLNEVDTTGVEPLTHLSELDDEHVLRDDVVANQLPREQALANAPAHDEQFFKVTKVL</sequence>
<keyword evidence="1" id="KW-0648">Protein biosynthesis</keyword>
<keyword evidence="1" id="KW-0067">ATP-binding</keyword>
<dbReference type="GO" id="GO:0050566">
    <property type="term" value="F:asparaginyl-tRNA synthase (glutamine-hydrolyzing) activity"/>
    <property type="evidence" value="ECO:0007669"/>
    <property type="project" value="RHEA"/>
</dbReference>
<dbReference type="PANTHER" id="PTHR15004:SF0">
    <property type="entry name" value="GLUTAMYL-TRNA(GLN) AMIDOTRANSFERASE SUBUNIT C, MITOCHONDRIAL"/>
    <property type="match status" value="1"/>
</dbReference>
<dbReference type="HAMAP" id="MF_00122">
    <property type="entry name" value="GatC"/>
    <property type="match status" value="1"/>
</dbReference>
<comment type="similarity">
    <text evidence="1">Belongs to the GatC family.</text>
</comment>
<comment type="subunit">
    <text evidence="1">Heterotrimer of A, B and C subunits.</text>
</comment>
<dbReference type="InterPro" id="IPR003837">
    <property type="entry name" value="GatC"/>
</dbReference>
<dbReference type="GO" id="GO:0070681">
    <property type="term" value="P:glutaminyl-tRNAGln biosynthesis via transamidation"/>
    <property type="evidence" value="ECO:0007669"/>
    <property type="project" value="TreeGrafter"/>
</dbReference>
<comment type="catalytic activity">
    <reaction evidence="1">
        <text>L-glutamyl-tRNA(Gln) + L-glutamine + ATP + H2O = L-glutaminyl-tRNA(Gln) + L-glutamate + ADP + phosphate + H(+)</text>
        <dbReference type="Rhea" id="RHEA:17521"/>
        <dbReference type="Rhea" id="RHEA-COMP:9681"/>
        <dbReference type="Rhea" id="RHEA-COMP:9684"/>
        <dbReference type="ChEBI" id="CHEBI:15377"/>
        <dbReference type="ChEBI" id="CHEBI:15378"/>
        <dbReference type="ChEBI" id="CHEBI:29985"/>
        <dbReference type="ChEBI" id="CHEBI:30616"/>
        <dbReference type="ChEBI" id="CHEBI:43474"/>
        <dbReference type="ChEBI" id="CHEBI:58359"/>
        <dbReference type="ChEBI" id="CHEBI:78520"/>
        <dbReference type="ChEBI" id="CHEBI:78521"/>
        <dbReference type="ChEBI" id="CHEBI:456216"/>
    </reaction>
</comment>
<dbReference type="EMBL" id="HE796683">
    <property type="protein sequence ID" value="CCG98256.1"/>
    <property type="molecule type" value="Genomic_DNA"/>
</dbReference>
<dbReference type="GO" id="GO:0006450">
    <property type="term" value="P:regulation of translational fidelity"/>
    <property type="evidence" value="ECO:0007669"/>
    <property type="project" value="InterPro"/>
</dbReference>
<accession>I0K2A3</accession>
<dbReference type="KEGG" id="fae:FAES_0242"/>
<evidence type="ECO:0000313" key="2">
    <source>
        <dbReference type="EMBL" id="CCG98256.1"/>
    </source>
</evidence>
<dbReference type="NCBIfam" id="TIGR00135">
    <property type="entry name" value="gatC"/>
    <property type="match status" value="1"/>
</dbReference>
<dbReference type="InterPro" id="IPR036113">
    <property type="entry name" value="Asp/Glu-ADT_sf_sub_c"/>
</dbReference>